<organism evidence="2 3">
    <name type="scientific">Takifugu flavidus</name>
    <name type="common">sansaifugu</name>
    <dbReference type="NCBI Taxonomy" id="433684"/>
    <lineage>
        <taxon>Eukaryota</taxon>
        <taxon>Metazoa</taxon>
        <taxon>Chordata</taxon>
        <taxon>Craniata</taxon>
        <taxon>Vertebrata</taxon>
        <taxon>Euteleostomi</taxon>
        <taxon>Actinopterygii</taxon>
        <taxon>Neopterygii</taxon>
        <taxon>Teleostei</taxon>
        <taxon>Neoteleostei</taxon>
        <taxon>Acanthomorphata</taxon>
        <taxon>Eupercaria</taxon>
        <taxon>Tetraodontiformes</taxon>
        <taxon>Tetradontoidea</taxon>
        <taxon>Tetraodontidae</taxon>
        <taxon>Takifugu</taxon>
    </lineage>
</organism>
<dbReference type="GO" id="GO:0005875">
    <property type="term" value="C:microtubule associated complex"/>
    <property type="evidence" value="ECO:0007669"/>
    <property type="project" value="TreeGrafter"/>
</dbReference>
<dbReference type="GO" id="GO:0030425">
    <property type="term" value="C:dendrite"/>
    <property type="evidence" value="ECO:0007669"/>
    <property type="project" value="TreeGrafter"/>
</dbReference>
<dbReference type="GO" id="GO:0008017">
    <property type="term" value="F:microtubule binding"/>
    <property type="evidence" value="ECO:0007669"/>
    <property type="project" value="InterPro"/>
</dbReference>
<gene>
    <name evidence="2" type="ORF">D4764_02G0006820</name>
</gene>
<dbReference type="InterPro" id="IPR026074">
    <property type="entry name" value="MAP1"/>
</dbReference>
<dbReference type="Proteomes" id="UP000324091">
    <property type="component" value="Chromosome 2"/>
</dbReference>
<dbReference type="GO" id="GO:0016358">
    <property type="term" value="P:dendrite development"/>
    <property type="evidence" value="ECO:0007669"/>
    <property type="project" value="TreeGrafter"/>
</dbReference>
<dbReference type="GO" id="GO:0031114">
    <property type="term" value="P:regulation of microtubule depolymerization"/>
    <property type="evidence" value="ECO:0007669"/>
    <property type="project" value="TreeGrafter"/>
</dbReference>
<dbReference type="GO" id="GO:0000226">
    <property type="term" value="P:microtubule cytoskeleton organization"/>
    <property type="evidence" value="ECO:0007669"/>
    <property type="project" value="InterPro"/>
</dbReference>
<dbReference type="PANTHER" id="PTHR13843:SF6">
    <property type="entry name" value="MICROTUBULE-ASSOCIATED PROTEIN 1A"/>
    <property type="match status" value="1"/>
</dbReference>
<evidence type="ECO:0000259" key="1">
    <source>
        <dbReference type="Pfam" id="PF23415"/>
    </source>
</evidence>
<evidence type="ECO:0000313" key="3">
    <source>
        <dbReference type="Proteomes" id="UP000324091"/>
    </source>
</evidence>
<dbReference type="Pfam" id="PF23415">
    <property type="entry name" value="MAPB1_N"/>
    <property type="match status" value="1"/>
</dbReference>
<keyword evidence="3" id="KW-1185">Reference proteome</keyword>
<dbReference type="InterPro" id="IPR056617">
    <property type="entry name" value="MAP1B/S_N"/>
</dbReference>
<feature type="domain" description="Microtubule-associated protein 1B/S N-terminal" evidence="1">
    <location>
        <begin position="84"/>
        <end position="148"/>
    </location>
</feature>
<accession>A0A5C6NM06</accession>
<dbReference type="PANTHER" id="PTHR13843">
    <property type="entry name" value="MICROTUBULE-ASSOCIATED PROTEIN"/>
    <property type="match status" value="1"/>
</dbReference>
<dbReference type="GO" id="GO:0005829">
    <property type="term" value="C:cytosol"/>
    <property type="evidence" value="ECO:0007669"/>
    <property type="project" value="TreeGrafter"/>
</dbReference>
<dbReference type="GO" id="GO:0045202">
    <property type="term" value="C:synapse"/>
    <property type="evidence" value="ECO:0007669"/>
    <property type="project" value="TreeGrafter"/>
</dbReference>
<name>A0A5C6NM06_9TELE</name>
<sequence>MLCNIDSSQHLPANRCQGSHAHQSFQLVLHRHAAMEAVVMETGESAAAADGTVTMEIAAAAPVERADTEVQRSGAAFPDRNYRMLIVIGELCNSHHLDAVRNQIAQALLSWNVDLTVCDLDKELQVFKAKHTAQFSAQVKGQSNRHTQTLHVLVFLLLGDDVTVVPQQRVCGDFVCPWSI</sequence>
<protein>
    <submittedName>
        <fullName evidence="2">Electromotor neuron-associated protein 1</fullName>
    </submittedName>
</protein>
<dbReference type="GO" id="GO:0005874">
    <property type="term" value="C:microtubule"/>
    <property type="evidence" value="ECO:0007669"/>
    <property type="project" value="InterPro"/>
</dbReference>
<dbReference type="GO" id="GO:0003779">
    <property type="term" value="F:actin binding"/>
    <property type="evidence" value="ECO:0007669"/>
    <property type="project" value="TreeGrafter"/>
</dbReference>
<dbReference type="GO" id="GO:0007409">
    <property type="term" value="P:axonogenesis"/>
    <property type="evidence" value="ECO:0007669"/>
    <property type="project" value="TreeGrafter"/>
</dbReference>
<comment type="caution">
    <text evidence="2">The sequence shown here is derived from an EMBL/GenBank/DDBJ whole genome shotgun (WGS) entry which is preliminary data.</text>
</comment>
<proteinExistence type="predicted"/>
<dbReference type="EMBL" id="RHFK02000012">
    <property type="protein sequence ID" value="TWW67641.1"/>
    <property type="molecule type" value="Genomic_DNA"/>
</dbReference>
<reference evidence="2 3" key="1">
    <citation type="submission" date="2019-04" db="EMBL/GenBank/DDBJ databases">
        <title>Chromosome genome assembly for Takifugu flavidus.</title>
        <authorList>
            <person name="Xiao S."/>
        </authorList>
    </citation>
    <scope>NUCLEOTIDE SEQUENCE [LARGE SCALE GENOMIC DNA]</scope>
    <source>
        <strain evidence="2">HTHZ2018</strain>
        <tissue evidence="2">Muscle</tissue>
    </source>
</reference>
<evidence type="ECO:0000313" key="2">
    <source>
        <dbReference type="EMBL" id="TWW67641.1"/>
    </source>
</evidence>
<dbReference type="AlphaFoldDB" id="A0A5C6NM06"/>
<dbReference type="GO" id="GO:0043025">
    <property type="term" value="C:neuronal cell body"/>
    <property type="evidence" value="ECO:0007669"/>
    <property type="project" value="TreeGrafter"/>
</dbReference>